<name>A0A5B7G4R1_PORTR</name>
<keyword evidence="2" id="KW-1185">Reference proteome</keyword>
<protein>
    <submittedName>
        <fullName evidence="1">Uncharacterized protein</fullName>
    </submittedName>
</protein>
<accession>A0A5B7G4R1</accession>
<dbReference type="AlphaFoldDB" id="A0A5B7G4R1"/>
<evidence type="ECO:0000313" key="2">
    <source>
        <dbReference type="Proteomes" id="UP000324222"/>
    </source>
</evidence>
<dbReference type="Proteomes" id="UP000324222">
    <property type="component" value="Unassembled WGS sequence"/>
</dbReference>
<comment type="caution">
    <text evidence="1">The sequence shown here is derived from an EMBL/GenBank/DDBJ whole genome shotgun (WGS) entry which is preliminary data.</text>
</comment>
<proteinExistence type="predicted"/>
<gene>
    <name evidence="1" type="ORF">E2C01_049090</name>
</gene>
<reference evidence="1 2" key="1">
    <citation type="submission" date="2019-05" db="EMBL/GenBank/DDBJ databases">
        <title>Another draft genome of Portunus trituberculatus and its Hox gene families provides insights of decapod evolution.</title>
        <authorList>
            <person name="Jeong J.-H."/>
            <person name="Song I."/>
            <person name="Kim S."/>
            <person name="Choi T."/>
            <person name="Kim D."/>
            <person name="Ryu S."/>
            <person name="Kim W."/>
        </authorList>
    </citation>
    <scope>NUCLEOTIDE SEQUENCE [LARGE SCALE GENOMIC DNA]</scope>
    <source>
        <tissue evidence="1">Muscle</tissue>
    </source>
</reference>
<evidence type="ECO:0000313" key="1">
    <source>
        <dbReference type="EMBL" id="MPC55160.1"/>
    </source>
</evidence>
<sequence length="74" mass="8207">MPQGRLATTLPLGGIKSWREILLPPTLHLARSPPVDSCNLVGHFPAMARLRHSHIVNIGSLRPGLEFSYIQEQL</sequence>
<organism evidence="1 2">
    <name type="scientific">Portunus trituberculatus</name>
    <name type="common">Swimming crab</name>
    <name type="synonym">Neptunus trituberculatus</name>
    <dbReference type="NCBI Taxonomy" id="210409"/>
    <lineage>
        <taxon>Eukaryota</taxon>
        <taxon>Metazoa</taxon>
        <taxon>Ecdysozoa</taxon>
        <taxon>Arthropoda</taxon>
        <taxon>Crustacea</taxon>
        <taxon>Multicrustacea</taxon>
        <taxon>Malacostraca</taxon>
        <taxon>Eumalacostraca</taxon>
        <taxon>Eucarida</taxon>
        <taxon>Decapoda</taxon>
        <taxon>Pleocyemata</taxon>
        <taxon>Brachyura</taxon>
        <taxon>Eubrachyura</taxon>
        <taxon>Portunoidea</taxon>
        <taxon>Portunidae</taxon>
        <taxon>Portuninae</taxon>
        <taxon>Portunus</taxon>
    </lineage>
</organism>
<dbReference type="EMBL" id="VSRR010012936">
    <property type="protein sequence ID" value="MPC55160.1"/>
    <property type="molecule type" value="Genomic_DNA"/>
</dbReference>